<dbReference type="SUPFAM" id="SSF51338">
    <property type="entry name" value="Composite domain of metallo-dependent hydrolases"/>
    <property type="match status" value="1"/>
</dbReference>
<dbReference type="InterPro" id="IPR050287">
    <property type="entry name" value="MTA/SAH_deaminase"/>
</dbReference>
<dbReference type="InterPro" id="IPR032466">
    <property type="entry name" value="Metal_Hydrolase"/>
</dbReference>
<keyword evidence="4" id="KW-1185">Reference proteome</keyword>
<dbReference type="SUPFAM" id="SSF51556">
    <property type="entry name" value="Metallo-dependent hydrolases"/>
    <property type="match status" value="1"/>
</dbReference>
<comment type="caution">
    <text evidence="3">The sequence shown here is derived from an EMBL/GenBank/DDBJ whole genome shotgun (WGS) entry which is preliminary data.</text>
</comment>
<organism evidence="3 4">
    <name type="scientific">Cryptosporangium japonicum</name>
    <dbReference type="NCBI Taxonomy" id="80872"/>
    <lineage>
        <taxon>Bacteria</taxon>
        <taxon>Bacillati</taxon>
        <taxon>Actinomycetota</taxon>
        <taxon>Actinomycetes</taxon>
        <taxon>Cryptosporangiales</taxon>
        <taxon>Cryptosporangiaceae</taxon>
        <taxon>Cryptosporangium</taxon>
    </lineage>
</organism>
<sequence length="393" mass="40387">MRTALVHAHLVPGDGGPEVPDATVLIEDGAIVDVGAGIEPQGAEIVDATGLTAIPGLVDGHQHVWQAGLRGAGADLSITGYRDTVLPRLAAFTPEDLHAATLLGAAESLNAGITTIFDWRHGALAPEHTEAAADALAAVGVRTLIGTPEVSGPDQALAIMGPEIDDYDRAVRDIERGRSLGVLISFHAQGACVARLHADGLLGPDLNIAHLNAMSEPDAVWLAEAGVGVTMAPTCEAAIRAAAAPYARFAAAGGRPGLSTDTAINGPAGLFEPLRALLWSERVRTGEIVPAASFLPSVTVDSARAIGLADRIGTLTVGKRADVLLIDGFAHLTGDRAGAVVTSAGVENVRHVLVDGRVVKRDGRLVGLDLAALRGSAQRIGRPPVTAMRAPEM</sequence>
<dbReference type="RefSeq" id="WP_344651213.1">
    <property type="nucleotide sequence ID" value="NZ_BAAAGX010000018.1"/>
</dbReference>
<evidence type="ECO:0000313" key="3">
    <source>
        <dbReference type="EMBL" id="GAA0257590.1"/>
    </source>
</evidence>
<dbReference type="EMBL" id="BAAAGX010000018">
    <property type="protein sequence ID" value="GAA0257590.1"/>
    <property type="molecule type" value="Genomic_DNA"/>
</dbReference>
<proteinExistence type="predicted"/>
<evidence type="ECO:0000313" key="4">
    <source>
        <dbReference type="Proteomes" id="UP001500967"/>
    </source>
</evidence>
<dbReference type="Gene3D" id="2.30.40.10">
    <property type="entry name" value="Urease, subunit C, domain 1"/>
    <property type="match status" value="2"/>
</dbReference>
<keyword evidence="1" id="KW-0378">Hydrolase</keyword>
<gene>
    <name evidence="3" type="ORF">GCM10009539_48710</name>
</gene>
<dbReference type="Proteomes" id="UP001500967">
    <property type="component" value="Unassembled WGS sequence"/>
</dbReference>
<dbReference type="InterPro" id="IPR006680">
    <property type="entry name" value="Amidohydro-rel"/>
</dbReference>
<name>A0ABN0UPS9_9ACTN</name>
<dbReference type="PANTHER" id="PTHR43794">
    <property type="entry name" value="AMINOHYDROLASE SSNA-RELATED"/>
    <property type="match status" value="1"/>
</dbReference>
<dbReference type="Gene3D" id="3.20.20.140">
    <property type="entry name" value="Metal-dependent hydrolases"/>
    <property type="match status" value="2"/>
</dbReference>
<dbReference type="PANTHER" id="PTHR43794:SF11">
    <property type="entry name" value="AMIDOHYDROLASE-RELATED DOMAIN-CONTAINING PROTEIN"/>
    <property type="match status" value="1"/>
</dbReference>
<dbReference type="Pfam" id="PF01979">
    <property type="entry name" value="Amidohydro_1"/>
    <property type="match status" value="1"/>
</dbReference>
<reference evidence="3 4" key="1">
    <citation type="journal article" date="2019" name="Int. J. Syst. Evol. Microbiol.">
        <title>The Global Catalogue of Microorganisms (GCM) 10K type strain sequencing project: providing services to taxonomists for standard genome sequencing and annotation.</title>
        <authorList>
            <consortium name="The Broad Institute Genomics Platform"/>
            <consortium name="The Broad Institute Genome Sequencing Center for Infectious Disease"/>
            <person name="Wu L."/>
            <person name="Ma J."/>
        </authorList>
    </citation>
    <scope>NUCLEOTIDE SEQUENCE [LARGE SCALE GENOMIC DNA]</scope>
    <source>
        <strain evidence="3 4">JCM 10425</strain>
    </source>
</reference>
<accession>A0ABN0UPS9</accession>
<dbReference type="InterPro" id="IPR011059">
    <property type="entry name" value="Metal-dep_hydrolase_composite"/>
</dbReference>
<evidence type="ECO:0000259" key="2">
    <source>
        <dbReference type="Pfam" id="PF01979"/>
    </source>
</evidence>
<evidence type="ECO:0000256" key="1">
    <source>
        <dbReference type="ARBA" id="ARBA00022801"/>
    </source>
</evidence>
<protein>
    <submittedName>
        <fullName evidence="3">Amidohydrolase family protein</fullName>
    </submittedName>
</protein>
<feature type="domain" description="Amidohydrolase-related" evidence="2">
    <location>
        <begin position="209"/>
        <end position="359"/>
    </location>
</feature>